<sequence length="10" mass="987">MAGSPGQQLV</sequence>
<reference evidence="1" key="1">
    <citation type="submission" date="2014-09" db="EMBL/GenBank/DDBJ databases">
        <authorList>
            <person name="Magalhaes I.L.F."/>
            <person name="Oliveira U."/>
            <person name="Santos F.R."/>
            <person name="Vidigal T.H.D.A."/>
            <person name="Brescovit A.D."/>
            <person name="Santos A.J."/>
        </authorList>
    </citation>
    <scope>NUCLEOTIDE SEQUENCE</scope>
    <source>
        <tissue evidence="1">Shoot tissue taken approximately 20 cm above the soil surface</tissue>
    </source>
</reference>
<organism evidence="1">
    <name type="scientific">Arundo donax</name>
    <name type="common">Giant reed</name>
    <name type="synonym">Donax arundinaceus</name>
    <dbReference type="NCBI Taxonomy" id="35708"/>
    <lineage>
        <taxon>Eukaryota</taxon>
        <taxon>Viridiplantae</taxon>
        <taxon>Streptophyta</taxon>
        <taxon>Embryophyta</taxon>
        <taxon>Tracheophyta</taxon>
        <taxon>Spermatophyta</taxon>
        <taxon>Magnoliopsida</taxon>
        <taxon>Liliopsida</taxon>
        <taxon>Poales</taxon>
        <taxon>Poaceae</taxon>
        <taxon>PACMAD clade</taxon>
        <taxon>Arundinoideae</taxon>
        <taxon>Arundineae</taxon>
        <taxon>Arundo</taxon>
    </lineage>
</organism>
<name>A0A0A9FD56_ARUDO</name>
<reference evidence="1" key="2">
    <citation type="journal article" date="2015" name="Data Brief">
        <title>Shoot transcriptome of the giant reed, Arundo donax.</title>
        <authorList>
            <person name="Barrero R.A."/>
            <person name="Guerrero F.D."/>
            <person name="Moolhuijzen P."/>
            <person name="Goolsby J.A."/>
            <person name="Tidwell J."/>
            <person name="Bellgard S.E."/>
            <person name="Bellgard M.I."/>
        </authorList>
    </citation>
    <scope>NUCLEOTIDE SEQUENCE</scope>
    <source>
        <tissue evidence="1">Shoot tissue taken approximately 20 cm above the soil surface</tissue>
    </source>
</reference>
<dbReference type="EMBL" id="GBRH01191718">
    <property type="protein sequence ID" value="JAE06178.1"/>
    <property type="molecule type" value="Transcribed_RNA"/>
</dbReference>
<evidence type="ECO:0000313" key="1">
    <source>
        <dbReference type="EMBL" id="JAE06178.1"/>
    </source>
</evidence>
<accession>A0A0A9FD56</accession>
<proteinExistence type="predicted"/>
<protein>
    <submittedName>
        <fullName evidence="1">Uncharacterized protein</fullName>
    </submittedName>
</protein>